<evidence type="ECO:0000313" key="2">
    <source>
        <dbReference type="Proteomes" id="UP000050514"/>
    </source>
</evidence>
<dbReference type="Proteomes" id="UP000050514">
    <property type="component" value="Unassembled WGS sequence"/>
</dbReference>
<comment type="caution">
    <text evidence="1">The sequence shown here is derived from an EMBL/GenBank/DDBJ whole genome shotgun (WGS) entry which is preliminary data.</text>
</comment>
<dbReference type="RefSeq" id="WP_061917448.1">
    <property type="nucleotide sequence ID" value="NZ_DF967971.1"/>
</dbReference>
<sequence length="98" mass="11261">MNATIKNHKVQINGNLITGDTYPVKSWIKEYLNGKWDADRRGWVVDPKQLERFLNKPYGVMPDNTIAATPANINTHTRNDYDLCPKCHTYCYGDCTAR</sequence>
<keyword evidence="2" id="KW-1185">Reference proteome</keyword>
<proteinExistence type="predicted"/>
<accession>A0A0P6WUA7</accession>
<reference evidence="1 2" key="1">
    <citation type="submission" date="2015-07" db="EMBL/GenBank/DDBJ databases">
        <title>Draft genome of Bellilinea caldifistulae DSM 17877.</title>
        <authorList>
            <person name="Hemp J."/>
            <person name="Ward L.M."/>
            <person name="Pace L.A."/>
            <person name="Fischer W.W."/>
        </authorList>
    </citation>
    <scope>NUCLEOTIDE SEQUENCE [LARGE SCALE GENOMIC DNA]</scope>
    <source>
        <strain evidence="1 2">GOMI-1</strain>
    </source>
</reference>
<protein>
    <submittedName>
        <fullName evidence="1">Uncharacterized protein</fullName>
    </submittedName>
</protein>
<dbReference type="EMBL" id="LGHJ01000019">
    <property type="protein sequence ID" value="KPL73837.1"/>
    <property type="molecule type" value="Genomic_DNA"/>
</dbReference>
<gene>
    <name evidence="1" type="ORF">AC812_13690</name>
</gene>
<dbReference type="AlphaFoldDB" id="A0A0P6WUA7"/>
<organism evidence="1 2">
    <name type="scientific">Bellilinea caldifistulae</name>
    <dbReference type="NCBI Taxonomy" id="360411"/>
    <lineage>
        <taxon>Bacteria</taxon>
        <taxon>Bacillati</taxon>
        <taxon>Chloroflexota</taxon>
        <taxon>Anaerolineae</taxon>
        <taxon>Anaerolineales</taxon>
        <taxon>Anaerolineaceae</taxon>
        <taxon>Bellilinea</taxon>
    </lineage>
</organism>
<evidence type="ECO:0000313" key="1">
    <source>
        <dbReference type="EMBL" id="KPL73837.1"/>
    </source>
</evidence>
<name>A0A0P6WUA7_9CHLR</name>
<dbReference type="STRING" id="360411.AC812_13690"/>